<evidence type="ECO:0000256" key="8">
    <source>
        <dbReference type="ARBA" id="ARBA00023242"/>
    </source>
</evidence>
<dbReference type="GO" id="GO:0005634">
    <property type="term" value="C:nucleus"/>
    <property type="evidence" value="ECO:0007669"/>
    <property type="project" value="UniProtKB-SubCell"/>
</dbReference>
<keyword evidence="8" id="KW-0539">Nucleus</keyword>
<dbReference type="AlphaFoldDB" id="A0A167T0C4"/>
<dbReference type="InterPro" id="IPR012337">
    <property type="entry name" value="RNaseH-like_sf"/>
</dbReference>
<dbReference type="GO" id="GO:0003677">
    <property type="term" value="F:DNA binding"/>
    <property type="evidence" value="ECO:0007669"/>
    <property type="project" value="UniProtKB-KW"/>
</dbReference>
<dbReference type="EMBL" id="CM002799">
    <property type="protein sequence ID" value="KZN87748.1"/>
    <property type="molecule type" value="Genomic_DNA"/>
</dbReference>
<dbReference type="PROSITE" id="PS50808">
    <property type="entry name" value="ZF_BED"/>
    <property type="match status" value="1"/>
</dbReference>
<evidence type="ECO:0000256" key="3">
    <source>
        <dbReference type="ARBA" id="ARBA00022771"/>
    </source>
</evidence>
<dbReference type="InterPro" id="IPR052035">
    <property type="entry name" value="ZnF_BED_domain_contain"/>
</dbReference>
<evidence type="ECO:0000259" key="11">
    <source>
        <dbReference type="PROSITE" id="PS50808"/>
    </source>
</evidence>
<evidence type="ECO:0000256" key="9">
    <source>
        <dbReference type="PROSITE-ProRule" id="PRU00027"/>
    </source>
</evidence>
<keyword evidence="4" id="KW-0862">Zinc</keyword>
<evidence type="ECO:0000256" key="7">
    <source>
        <dbReference type="ARBA" id="ARBA00023163"/>
    </source>
</evidence>
<evidence type="ECO:0000256" key="5">
    <source>
        <dbReference type="ARBA" id="ARBA00023015"/>
    </source>
</evidence>
<gene>
    <name evidence="12" type="ORF">EN45_063090</name>
</gene>
<keyword evidence="5" id="KW-0805">Transcription regulation</keyword>
<evidence type="ECO:0000256" key="1">
    <source>
        <dbReference type="ARBA" id="ARBA00004123"/>
    </source>
</evidence>
<keyword evidence="6" id="KW-0238">DNA-binding</keyword>
<name>A0A167T0C4_PENCH</name>
<evidence type="ECO:0000313" key="12">
    <source>
        <dbReference type="EMBL" id="KZN87748.1"/>
    </source>
</evidence>
<comment type="subcellular location">
    <subcellularLocation>
        <location evidence="1">Nucleus</location>
    </subcellularLocation>
</comment>
<reference evidence="12" key="1">
    <citation type="journal article" date="2014" name="Genome Announc.">
        <title>Complete sequencing and chromosome-scale genome assembly of the industrial progenitor strain P2niaD18 from the penicillin producer Penicillium chrysogenum.</title>
        <authorList>
            <person name="Specht T."/>
            <person name="Dahlmann T.A."/>
            <person name="Zadra I."/>
            <person name="Kurnsteiner H."/>
            <person name="Kuck U."/>
        </authorList>
    </citation>
    <scope>NUCLEOTIDE SEQUENCE [LARGE SCALE GENOMIC DNA]</scope>
    <source>
        <strain evidence="12">P2niaD18</strain>
    </source>
</reference>
<dbReference type="GO" id="GO:0046983">
    <property type="term" value="F:protein dimerization activity"/>
    <property type="evidence" value="ECO:0007669"/>
    <property type="project" value="InterPro"/>
</dbReference>
<keyword evidence="7" id="KW-0804">Transcription</keyword>
<keyword evidence="3 9" id="KW-0863">Zinc-finger</keyword>
<evidence type="ECO:0000256" key="6">
    <source>
        <dbReference type="ARBA" id="ARBA00023125"/>
    </source>
</evidence>
<feature type="compositionally biased region" description="Basic residues" evidence="10">
    <location>
        <begin position="205"/>
        <end position="214"/>
    </location>
</feature>
<feature type="compositionally biased region" description="Polar residues" evidence="10">
    <location>
        <begin position="812"/>
        <end position="821"/>
    </location>
</feature>
<proteinExistence type="predicted"/>
<dbReference type="InterPro" id="IPR003656">
    <property type="entry name" value="Znf_BED"/>
</dbReference>
<accession>A0A167T0C4</accession>
<evidence type="ECO:0000256" key="10">
    <source>
        <dbReference type="SAM" id="MobiDB-lite"/>
    </source>
</evidence>
<feature type="domain" description="BED-type" evidence="11">
    <location>
        <begin position="172"/>
        <end position="235"/>
    </location>
</feature>
<dbReference type="SUPFAM" id="SSF53098">
    <property type="entry name" value="Ribonuclease H-like"/>
    <property type="match status" value="1"/>
</dbReference>
<dbReference type="GO" id="GO:0008270">
    <property type="term" value="F:zinc ion binding"/>
    <property type="evidence" value="ECO:0007669"/>
    <property type="project" value="UniProtKB-KW"/>
</dbReference>
<evidence type="ECO:0000256" key="2">
    <source>
        <dbReference type="ARBA" id="ARBA00022723"/>
    </source>
</evidence>
<feature type="region of interest" description="Disordered" evidence="10">
    <location>
        <begin position="203"/>
        <end position="241"/>
    </location>
</feature>
<evidence type="ECO:0000256" key="4">
    <source>
        <dbReference type="ARBA" id="ARBA00022833"/>
    </source>
</evidence>
<keyword evidence="2" id="KW-0479">Metal-binding</keyword>
<dbReference type="PANTHER" id="PTHR46481:SF10">
    <property type="entry name" value="ZINC FINGER BED DOMAIN-CONTAINING PROTEIN 39"/>
    <property type="match status" value="1"/>
</dbReference>
<dbReference type="SMART" id="SM00614">
    <property type="entry name" value="ZnF_BED"/>
    <property type="match status" value="1"/>
</dbReference>
<protein>
    <submittedName>
        <fullName evidence="12">Zinc finger BED domain-containing protein DAYSLEEPER</fullName>
    </submittedName>
</protein>
<dbReference type="Pfam" id="PF05699">
    <property type="entry name" value="Dimer_Tnp_hAT"/>
    <property type="match status" value="1"/>
</dbReference>
<dbReference type="PANTHER" id="PTHR46481">
    <property type="entry name" value="ZINC FINGER BED DOMAIN-CONTAINING PROTEIN 4"/>
    <property type="match status" value="1"/>
</dbReference>
<feature type="region of interest" description="Disordered" evidence="10">
    <location>
        <begin position="812"/>
        <end position="843"/>
    </location>
</feature>
<organism evidence="12">
    <name type="scientific">Penicillium chrysogenum</name>
    <name type="common">Penicillium notatum</name>
    <dbReference type="NCBI Taxonomy" id="5076"/>
    <lineage>
        <taxon>Eukaryota</taxon>
        <taxon>Fungi</taxon>
        <taxon>Dikarya</taxon>
        <taxon>Ascomycota</taxon>
        <taxon>Pezizomycotina</taxon>
        <taxon>Eurotiomycetes</taxon>
        <taxon>Eurotiomycetidae</taxon>
        <taxon>Eurotiales</taxon>
        <taxon>Aspergillaceae</taxon>
        <taxon>Penicillium</taxon>
        <taxon>Penicillium chrysogenum species complex</taxon>
    </lineage>
</organism>
<dbReference type="Proteomes" id="UP000076449">
    <property type="component" value="Chromosome II"/>
</dbReference>
<sequence>MAMLYGLSAFLKTFKLTISNLRWFLNLVTGIHRLQHSGQKNGRISQETTRSPYHKKLAPVSLALAAIPSSLAASPASFTPLGAMCSIETASSSSSVPMSLSSLFNHPSGIVTLEDRPRSPPAKLTRFAPGRRDWVLYDSDQEKEFLSWWLETEYGQQLTKNGKYKFRWSAESRSSKVWKHFDQVAELRSGRPKVVCRSCLTPLNHPHHPRHKSHGTSTMGKHLKSNSCRRSKEEVSVSAVTPGPIQESRASFSPMRSRFTKAQLEGHLLRTITSANLSFEVTEEPTFRELLDLVYSGPQALEVPSSKKLRHYMHDIVTTYQESQLQDLPGDSKVSIALCCWKGPFGQDFMAITAYYFDKEWSYREVLLGFELIRRSETGNDPCDQILGLIQEKGLLHRIFSVTVDYRVEENLMLSLREKLTSSGGISSWQCFVGVPGTVQAIQLCLRRYVENITSSPEGERIENVREVSHANGWTDPSDGDEISHVLGKIRSFARFVNETPRKRDEFLCLQPASTRVLPLDDAKSRWNSVFLMLNRAGRLRKYIDQYCQESGNLQYKLTSTDWRKVDYLVQLIIPFIQFTTALLASREATVHKVCFVFKILMEHLDESTRILRRKSAPWKRKLSEASLIMKMELGEVYEKTFQNFGVMYGPGTFVAPQYKVSAFHEATSSQGLGQPERYIEYLRIFHLQYRPQMPTSLSCVNGLSCSPQLLGLDRLLHPLAGLAGSSRCGQDEVDQYLREGVLNVSPCAYWKDHQRKWPVLTRLARDLLSIPATGAGTERLLTVAQNICRTRGGSLDESTMRDFVMYAYSEGSESGKQSISRVERDMASDEEWEEVRSRGRKA</sequence>
<dbReference type="InterPro" id="IPR008906">
    <property type="entry name" value="HATC_C_dom"/>
</dbReference>